<comment type="caution">
    <text evidence="2">The sequence shown here is derived from an EMBL/GenBank/DDBJ whole genome shotgun (WGS) entry which is preliminary data.</text>
</comment>
<dbReference type="PROSITE" id="PS50007">
    <property type="entry name" value="PIPLC_X_DOMAIN"/>
    <property type="match status" value="1"/>
</dbReference>
<organism evidence="2 3">
    <name type="scientific">Brockia lithotrophica</name>
    <dbReference type="NCBI Taxonomy" id="933949"/>
    <lineage>
        <taxon>Bacteria</taxon>
        <taxon>Bacillati</taxon>
        <taxon>Bacillota</taxon>
        <taxon>Bacilli</taxon>
        <taxon>Bacillales</taxon>
        <taxon>Bacillales Family X. Incertae Sedis</taxon>
        <taxon>Brockia</taxon>
    </lineage>
</organism>
<dbReference type="InterPro" id="IPR030395">
    <property type="entry name" value="GP_PDE_dom"/>
</dbReference>
<dbReference type="AlphaFoldDB" id="A0A660KVT3"/>
<evidence type="ECO:0000313" key="3">
    <source>
        <dbReference type="Proteomes" id="UP000267019"/>
    </source>
</evidence>
<evidence type="ECO:0000259" key="1">
    <source>
        <dbReference type="PROSITE" id="PS51704"/>
    </source>
</evidence>
<sequence>MPPELGRLLCFSGSGYRVCRFWRCADRSGGNSVLLYAHRGASQDAPENTLAAFREALRQGADGIEFDVQLSRDGVPVVIHDAELGRTTRAKGFVNEWDWEDLARLDAGSWFSDSFRDERIPSLEDVLRWARMTELRLNVELKNESGRFDRTALGKVVDLLRKYDLVERTVVSSFDHTLLAVLAREFPELRRGVLCFARLYRPEAYVGALDADLHPFYLGVTKDLVSVLHARGRAVRPFPVNDGSTARAFAAMGVDAVITDRPGELRAALEGRV</sequence>
<dbReference type="EMBL" id="RBIJ01000004">
    <property type="protein sequence ID" value="RKQ84133.1"/>
    <property type="molecule type" value="Genomic_DNA"/>
</dbReference>
<protein>
    <submittedName>
        <fullName evidence="2">Glycerophosphoryl diester phosphodiesterase</fullName>
    </submittedName>
</protein>
<dbReference type="PANTHER" id="PTHR46211:SF14">
    <property type="entry name" value="GLYCEROPHOSPHODIESTER PHOSPHODIESTERASE"/>
    <property type="match status" value="1"/>
</dbReference>
<dbReference type="Gene3D" id="3.20.20.190">
    <property type="entry name" value="Phosphatidylinositol (PI) phosphodiesterase"/>
    <property type="match status" value="1"/>
</dbReference>
<dbReference type="Proteomes" id="UP000267019">
    <property type="component" value="Unassembled WGS sequence"/>
</dbReference>
<keyword evidence="3" id="KW-1185">Reference proteome</keyword>
<gene>
    <name evidence="2" type="ORF">C7438_1302</name>
</gene>
<feature type="domain" description="GP-PDE" evidence="1">
    <location>
        <begin position="33"/>
        <end position="269"/>
    </location>
</feature>
<dbReference type="Pfam" id="PF03009">
    <property type="entry name" value="GDPD"/>
    <property type="match status" value="1"/>
</dbReference>
<dbReference type="PROSITE" id="PS51704">
    <property type="entry name" value="GP_PDE"/>
    <property type="match status" value="1"/>
</dbReference>
<dbReference type="SUPFAM" id="SSF51695">
    <property type="entry name" value="PLC-like phosphodiesterases"/>
    <property type="match status" value="1"/>
</dbReference>
<accession>A0A660KVT3</accession>
<dbReference type="PANTHER" id="PTHR46211">
    <property type="entry name" value="GLYCEROPHOSPHORYL DIESTER PHOSPHODIESTERASE"/>
    <property type="match status" value="1"/>
</dbReference>
<evidence type="ECO:0000313" key="2">
    <source>
        <dbReference type="EMBL" id="RKQ84133.1"/>
    </source>
</evidence>
<dbReference type="GO" id="GO:0006629">
    <property type="term" value="P:lipid metabolic process"/>
    <property type="evidence" value="ECO:0007669"/>
    <property type="project" value="InterPro"/>
</dbReference>
<reference evidence="2 3" key="1">
    <citation type="submission" date="2018-10" db="EMBL/GenBank/DDBJ databases">
        <title>Genomic Encyclopedia of Type Strains, Phase IV (KMG-IV): sequencing the most valuable type-strain genomes for metagenomic binning, comparative biology and taxonomic classification.</title>
        <authorList>
            <person name="Goeker M."/>
        </authorList>
    </citation>
    <scope>NUCLEOTIDE SEQUENCE [LARGE SCALE GENOMIC DNA]</scope>
    <source>
        <strain evidence="2 3">DSM 22653</strain>
    </source>
</reference>
<name>A0A660KVT3_9BACL</name>
<proteinExistence type="predicted"/>
<dbReference type="InterPro" id="IPR017946">
    <property type="entry name" value="PLC-like_Pdiesterase_TIM-brl"/>
</dbReference>
<dbReference type="GO" id="GO:0008081">
    <property type="term" value="F:phosphoric diester hydrolase activity"/>
    <property type="evidence" value="ECO:0007669"/>
    <property type="project" value="InterPro"/>
</dbReference>